<evidence type="ECO:0000256" key="3">
    <source>
        <dbReference type="ARBA" id="ARBA00022692"/>
    </source>
</evidence>
<evidence type="ECO:0000256" key="4">
    <source>
        <dbReference type="ARBA" id="ARBA00022989"/>
    </source>
</evidence>
<dbReference type="InterPro" id="IPR017039">
    <property type="entry name" value="Virul_fac_BrkB"/>
</dbReference>
<evidence type="ECO:0000256" key="1">
    <source>
        <dbReference type="ARBA" id="ARBA00004651"/>
    </source>
</evidence>
<reference evidence="7 8" key="1">
    <citation type="submission" date="2017-01" db="EMBL/GenBank/DDBJ databases">
        <authorList>
            <person name="Mah S.A."/>
            <person name="Swanson W.J."/>
            <person name="Moy G.W."/>
            <person name="Vacquier V.D."/>
        </authorList>
    </citation>
    <scope>NUCLEOTIDE SEQUENCE [LARGE SCALE GENOMIC DNA]</scope>
    <source>
        <strain evidence="7 8">CPCC 203464</strain>
    </source>
</reference>
<dbReference type="RefSeq" id="WP_327202029.1">
    <property type="nucleotide sequence ID" value="NZ_FTNT01000015.1"/>
</dbReference>
<proteinExistence type="predicted"/>
<dbReference type="STRING" id="1344003.SAMN05445060_3985"/>
<feature type="transmembrane region" description="Helical" evidence="6">
    <location>
        <begin position="143"/>
        <end position="163"/>
    </location>
</feature>
<evidence type="ECO:0000313" key="7">
    <source>
        <dbReference type="EMBL" id="SIS22600.1"/>
    </source>
</evidence>
<name>A0A1N7HD47_9NOCA</name>
<keyword evidence="4 6" id="KW-1133">Transmembrane helix</keyword>
<evidence type="ECO:0000256" key="2">
    <source>
        <dbReference type="ARBA" id="ARBA00022475"/>
    </source>
</evidence>
<organism evidence="7 8">
    <name type="scientific">Williamsia sterculiae</name>
    <dbReference type="NCBI Taxonomy" id="1344003"/>
    <lineage>
        <taxon>Bacteria</taxon>
        <taxon>Bacillati</taxon>
        <taxon>Actinomycetota</taxon>
        <taxon>Actinomycetes</taxon>
        <taxon>Mycobacteriales</taxon>
        <taxon>Nocardiaceae</taxon>
        <taxon>Williamsia</taxon>
    </lineage>
</organism>
<dbReference type="Proteomes" id="UP000186218">
    <property type="component" value="Unassembled WGS sequence"/>
</dbReference>
<evidence type="ECO:0000256" key="5">
    <source>
        <dbReference type="ARBA" id="ARBA00023136"/>
    </source>
</evidence>
<sequence length="334" mass="35570">MTLVARLDTAQRRHPVLGFPLAVAYKFVDDQGGLLAALLTYYAFVSLFPALLLLTTISGIVLAGDPGLQQKLVDSTLSEFPVIGQQLTRPGQLSGGTAGVVIGILGALYGGLGVGQAVQNACNTAWAIPRNSRPDPIRSRVKSFVLLLIVGTALLSATILGSWVSSSGVVGSVGGAFTMLGALVINIIGFDAAFRLSTARKLRIIDTLLGSVLAAVIWQLLQRFGTVYVERVIKHASEINSVFAVVLGLLAFLYLGFVAFVICLEINVVRVDHLYPRALLTPFTDNVRLTAGDERVYTTQAQAQRAKGFEEVTVEFDAPAAVDEKRSPTENADG</sequence>
<feature type="transmembrane region" description="Helical" evidence="6">
    <location>
        <begin position="169"/>
        <end position="190"/>
    </location>
</feature>
<evidence type="ECO:0000256" key="6">
    <source>
        <dbReference type="SAM" id="Phobius"/>
    </source>
</evidence>
<dbReference type="Pfam" id="PF03631">
    <property type="entry name" value="Virul_fac_BrkB"/>
    <property type="match status" value="1"/>
</dbReference>
<protein>
    <submittedName>
        <fullName evidence="7">Uncharacterized membrane protein, BrkB/YihY/UPF0761 family (Not an RNase)</fullName>
    </submittedName>
</protein>
<dbReference type="GO" id="GO:0005886">
    <property type="term" value="C:plasma membrane"/>
    <property type="evidence" value="ECO:0007669"/>
    <property type="project" value="UniProtKB-SubCell"/>
</dbReference>
<keyword evidence="2" id="KW-1003">Cell membrane</keyword>
<gene>
    <name evidence="7" type="ORF">SAMN05445060_3985</name>
</gene>
<evidence type="ECO:0000313" key="8">
    <source>
        <dbReference type="Proteomes" id="UP000186218"/>
    </source>
</evidence>
<keyword evidence="5 6" id="KW-0472">Membrane</keyword>
<feature type="transmembrane region" description="Helical" evidence="6">
    <location>
        <begin position="202"/>
        <end position="221"/>
    </location>
</feature>
<accession>A0A1N7HD47</accession>
<keyword evidence="8" id="KW-1185">Reference proteome</keyword>
<comment type="subcellular location">
    <subcellularLocation>
        <location evidence="1">Cell membrane</location>
        <topology evidence="1">Multi-pass membrane protein</topology>
    </subcellularLocation>
</comment>
<keyword evidence="3 6" id="KW-0812">Transmembrane</keyword>
<dbReference type="EMBL" id="FTNT01000015">
    <property type="protein sequence ID" value="SIS22600.1"/>
    <property type="molecule type" value="Genomic_DNA"/>
</dbReference>
<feature type="transmembrane region" description="Helical" evidence="6">
    <location>
        <begin position="241"/>
        <end position="264"/>
    </location>
</feature>
<dbReference type="PANTHER" id="PTHR30213:SF1">
    <property type="entry name" value="INNER MEMBRANE PROTEIN YHJD"/>
    <property type="match status" value="1"/>
</dbReference>
<dbReference type="AlphaFoldDB" id="A0A1N7HD47"/>
<feature type="transmembrane region" description="Helical" evidence="6">
    <location>
        <begin position="41"/>
        <end position="63"/>
    </location>
</feature>
<dbReference type="PANTHER" id="PTHR30213">
    <property type="entry name" value="INNER MEMBRANE PROTEIN YHJD"/>
    <property type="match status" value="1"/>
</dbReference>